<dbReference type="RefSeq" id="WP_168883556.1">
    <property type="nucleotide sequence ID" value="NZ_JABAIL010000005.1"/>
</dbReference>
<reference evidence="2 3" key="1">
    <citation type="submission" date="2020-04" db="EMBL/GenBank/DDBJ databases">
        <title>Flammeovirga sp. SR4, a novel species isolated from seawater.</title>
        <authorList>
            <person name="Wang X."/>
        </authorList>
    </citation>
    <scope>NUCLEOTIDE SEQUENCE [LARGE SCALE GENOMIC DNA]</scope>
    <source>
        <strain evidence="2 3">SR4</strain>
    </source>
</reference>
<dbReference type="PANTHER" id="PTHR48079:SF6">
    <property type="entry name" value="NAD(P)-BINDING DOMAIN-CONTAINING PROTEIN-RELATED"/>
    <property type="match status" value="1"/>
</dbReference>
<evidence type="ECO:0000259" key="1">
    <source>
        <dbReference type="Pfam" id="PF01370"/>
    </source>
</evidence>
<sequence length="326" mass="36374">MSLEGKNIFITGATGFVGGYITKALYEQKANIYALNGKQNDKSFLGDISNNITWLDVDLLDPNGLIEVLKDIEYVVHTASIVSFNNTLDELRAININGTANLVNISLQANVKKFIHISSIAALGNPEYGVNINENSKWSGDKGMSAYAISKYNAEQEVWRGYREGLDVVILNPSVILGVGDWNRSSLTIFKLLKSGVKYYPTGVFSSVDIRDVVTATLQSFNENISGERFILNAGSIPYKDALTIISNGLDVTPPTKQVSKSYVMFVYYLEKFISLISSRSRKLSKNLINTLFSPFVYENNKVIDSMNIQFKSLEETMNWVKEDHK</sequence>
<dbReference type="PANTHER" id="PTHR48079">
    <property type="entry name" value="PROTEIN YEEZ"/>
    <property type="match status" value="1"/>
</dbReference>
<dbReference type="GO" id="GO:0005737">
    <property type="term" value="C:cytoplasm"/>
    <property type="evidence" value="ECO:0007669"/>
    <property type="project" value="TreeGrafter"/>
</dbReference>
<dbReference type="InterPro" id="IPR051783">
    <property type="entry name" value="NAD(P)-dependent_oxidoreduct"/>
</dbReference>
<organism evidence="2 3">
    <name type="scientific">Flammeovirga agarivorans</name>
    <dbReference type="NCBI Taxonomy" id="2726742"/>
    <lineage>
        <taxon>Bacteria</taxon>
        <taxon>Pseudomonadati</taxon>
        <taxon>Bacteroidota</taxon>
        <taxon>Cytophagia</taxon>
        <taxon>Cytophagales</taxon>
        <taxon>Flammeovirgaceae</taxon>
        <taxon>Flammeovirga</taxon>
    </lineage>
</organism>
<proteinExistence type="predicted"/>
<dbReference type="EMBL" id="JABAIL010000005">
    <property type="protein sequence ID" value="NLR92839.1"/>
    <property type="molecule type" value="Genomic_DNA"/>
</dbReference>
<dbReference type="SUPFAM" id="SSF51735">
    <property type="entry name" value="NAD(P)-binding Rossmann-fold domains"/>
    <property type="match status" value="1"/>
</dbReference>
<dbReference type="InterPro" id="IPR036291">
    <property type="entry name" value="NAD(P)-bd_dom_sf"/>
</dbReference>
<dbReference type="GO" id="GO:0004029">
    <property type="term" value="F:aldehyde dehydrogenase (NAD+) activity"/>
    <property type="evidence" value="ECO:0007669"/>
    <property type="project" value="TreeGrafter"/>
</dbReference>
<accession>A0A7X8XX38</accession>
<dbReference type="Proteomes" id="UP000585050">
    <property type="component" value="Unassembled WGS sequence"/>
</dbReference>
<protein>
    <submittedName>
        <fullName evidence="2">NAD-dependent epimerase/dehydratase family protein</fullName>
    </submittedName>
</protein>
<gene>
    <name evidence="2" type="ORF">HGP29_16600</name>
</gene>
<name>A0A7X8XX38_9BACT</name>
<dbReference type="Pfam" id="PF01370">
    <property type="entry name" value="Epimerase"/>
    <property type="match status" value="1"/>
</dbReference>
<evidence type="ECO:0000313" key="3">
    <source>
        <dbReference type="Proteomes" id="UP000585050"/>
    </source>
</evidence>
<dbReference type="AlphaFoldDB" id="A0A7X8XX38"/>
<evidence type="ECO:0000313" key="2">
    <source>
        <dbReference type="EMBL" id="NLR92839.1"/>
    </source>
</evidence>
<dbReference type="Gene3D" id="3.40.50.720">
    <property type="entry name" value="NAD(P)-binding Rossmann-like Domain"/>
    <property type="match status" value="1"/>
</dbReference>
<keyword evidence="3" id="KW-1185">Reference proteome</keyword>
<feature type="domain" description="NAD-dependent epimerase/dehydratase" evidence="1">
    <location>
        <begin position="8"/>
        <end position="220"/>
    </location>
</feature>
<comment type="caution">
    <text evidence="2">The sequence shown here is derived from an EMBL/GenBank/DDBJ whole genome shotgun (WGS) entry which is preliminary data.</text>
</comment>
<dbReference type="InterPro" id="IPR001509">
    <property type="entry name" value="Epimerase_deHydtase"/>
</dbReference>